<evidence type="ECO:0000256" key="8">
    <source>
        <dbReference type="ARBA" id="ARBA00023170"/>
    </source>
</evidence>
<reference evidence="14" key="2">
    <citation type="submission" date="2018-02" db="UniProtKB">
        <authorList>
            <consortium name="EnsemblPlants"/>
        </authorList>
    </citation>
    <scope>IDENTIFICATION</scope>
    <source>
        <strain evidence="14">Williams 82</strain>
    </source>
</reference>
<feature type="signal peptide" evidence="10">
    <location>
        <begin position="1"/>
        <end position="20"/>
    </location>
</feature>
<dbReference type="InterPro" id="IPR001245">
    <property type="entry name" value="Ser-Thr/Tyr_kinase_cat_dom"/>
</dbReference>
<feature type="transmembrane region" description="Helical" evidence="9">
    <location>
        <begin position="233"/>
        <end position="252"/>
    </location>
</feature>
<dbReference type="Gramene" id="KRH74552">
    <property type="protein sequence ID" value="KRH74552"/>
    <property type="gene ID" value="GLYMA_01G028000"/>
</dbReference>
<evidence type="ECO:0000256" key="6">
    <source>
        <dbReference type="ARBA" id="ARBA00022777"/>
    </source>
</evidence>
<evidence type="ECO:0000256" key="5">
    <source>
        <dbReference type="ARBA" id="ARBA00022741"/>
    </source>
</evidence>
<keyword evidence="9" id="KW-0472">Membrane</keyword>
<keyword evidence="9" id="KW-0812">Transmembrane</keyword>
<dbReference type="GO" id="GO:0005524">
    <property type="term" value="F:ATP binding"/>
    <property type="evidence" value="ECO:0007669"/>
    <property type="project" value="UniProtKB-KW"/>
</dbReference>
<dbReference type="PaxDb" id="3847-GLYMA01G03410.1"/>
<feature type="domain" description="Protein kinase" evidence="11">
    <location>
        <begin position="251"/>
        <end position="501"/>
    </location>
</feature>
<sequence length="544" mass="61059">MSLASFFLIFLCYHALPALADPSATEVAVLSTNTTAPIPQRQAFLTNFYDALEALTALVTRQKYALIVKGTTQNNATVYAFGECAKDLTKPDCDVCFAQEALTVACFSLMGAFLFSPQDLTVCGTEDFCGNWSVYKANTVELVRNLSIEAPKNEGFFVGYKFVNGSACQNCLDEAVTRINSCAPKVEGKALNVGCYLRYSIHNFYNSSNNNAPQENHARTHKSCYNCGRLQHLLPWLLLIVATMIFFVRTKLLKRRRERRQFGALFDTVNKSKLNGALPDGTTMAIKRLSFNTSQWAYHFFNEVNLISGIHHKNLVKLLGCSITGPESLLVYEFVPNHSLYDHLSGRRNSQQLTWEPTFSLMITSHPRLLVLDLPDYFQKTSLTLAQPFVAHSLKLALLGYMAPEYVVLGKLTEKADVYSFGVLIMEIISGKKSKSFVWSLYGSNRLCNIVDPILEGNYPAEVACKLLKIGLLLVVEMINNNHEITRPTQPPFLSCSSAEFSKSILQGESFQPRSMKHRHRHRIRHGHVLESLYAIYILVLLSD</sequence>
<keyword evidence="9" id="KW-1133">Transmembrane helix</keyword>
<keyword evidence="5" id="KW-0547">Nucleotide-binding</keyword>
<keyword evidence="2" id="KW-0808">Transferase</keyword>
<protein>
    <recommendedName>
        <fullName evidence="16">Gnk2-homologous domain-containing protein</fullName>
    </recommendedName>
</protein>
<accession>I1J564</accession>
<evidence type="ECO:0000256" key="1">
    <source>
        <dbReference type="ARBA" id="ARBA00022527"/>
    </source>
</evidence>
<organism evidence="14">
    <name type="scientific">Glycine max</name>
    <name type="common">Soybean</name>
    <name type="synonym">Glycine hispida</name>
    <dbReference type="NCBI Taxonomy" id="3847"/>
    <lineage>
        <taxon>Eukaryota</taxon>
        <taxon>Viridiplantae</taxon>
        <taxon>Streptophyta</taxon>
        <taxon>Embryophyta</taxon>
        <taxon>Tracheophyta</taxon>
        <taxon>Spermatophyta</taxon>
        <taxon>Magnoliopsida</taxon>
        <taxon>eudicotyledons</taxon>
        <taxon>Gunneridae</taxon>
        <taxon>Pentapetalae</taxon>
        <taxon>rosids</taxon>
        <taxon>fabids</taxon>
        <taxon>Fabales</taxon>
        <taxon>Fabaceae</taxon>
        <taxon>Papilionoideae</taxon>
        <taxon>50 kb inversion clade</taxon>
        <taxon>NPAAA clade</taxon>
        <taxon>indigoferoid/millettioid clade</taxon>
        <taxon>Phaseoleae</taxon>
        <taxon>Glycine</taxon>
        <taxon>Glycine subgen. Soja</taxon>
    </lineage>
</organism>
<dbReference type="InterPro" id="IPR052059">
    <property type="entry name" value="CR_Ser/Thr_kinase"/>
</dbReference>
<reference evidence="13" key="3">
    <citation type="submission" date="2018-07" db="EMBL/GenBank/DDBJ databases">
        <title>WGS assembly of Glycine max.</title>
        <authorList>
            <person name="Schmutz J."/>
            <person name="Cannon S."/>
            <person name="Schlueter J."/>
            <person name="Ma J."/>
            <person name="Mitros T."/>
            <person name="Nelson W."/>
            <person name="Hyten D."/>
            <person name="Song Q."/>
            <person name="Thelen J."/>
            <person name="Cheng J."/>
            <person name="Xu D."/>
            <person name="Hellsten U."/>
            <person name="May G."/>
            <person name="Yu Y."/>
            <person name="Sakurai T."/>
            <person name="Umezawa T."/>
            <person name="Bhattacharyya M."/>
            <person name="Sandhu D."/>
            <person name="Valliyodan B."/>
            <person name="Lindquist E."/>
            <person name="Peto M."/>
            <person name="Grant D."/>
            <person name="Shu S."/>
            <person name="Goodstein D."/>
            <person name="Barry K."/>
            <person name="Futrell-Griggs M."/>
            <person name="Abernathy B."/>
            <person name="Du J."/>
            <person name="Tian Z."/>
            <person name="Zhu L."/>
            <person name="Gill N."/>
            <person name="Joshi T."/>
            <person name="Libault M."/>
            <person name="Sethuraman A."/>
            <person name="Zhang X."/>
            <person name="Shinozaki K."/>
            <person name="Nguyen H."/>
            <person name="Wing R."/>
            <person name="Cregan P."/>
            <person name="Specht J."/>
            <person name="Grimwood J."/>
            <person name="Rokhsar D."/>
            <person name="Stacey G."/>
            <person name="Shoemaker R."/>
            <person name="Jackson S."/>
        </authorList>
    </citation>
    <scope>NUCLEOTIDE SEQUENCE</scope>
    <source>
        <tissue evidence="13">Callus</tissue>
    </source>
</reference>
<feature type="domain" description="Gnk2-homologous" evidence="12">
    <location>
        <begin position="26"/>
        <end position="128"/>
    </location>
</feature>
<dbReference type="EMBL" id="CM000834">
    <property type="protein sequence ID" value="KRH74552.1"/>
    <property type="molecule type" value="Genomic_DNA"/>
</dbReference>
<dbReference type="PROSITE" id="PS51473">
    <property type="entry name" value="GNK2"/>
    <property type="match status" value="1"/>
</dbReference>
<evidence type="ECO:0000256" key="2">
    <source>
        <dbReference type="ARBA" id="ARBA00022679"/>
    </source>
</evidence>
<gene>
    <name evidence="13" type="ORF">GLYMA_01G028000</name>
</gene>
<evidence type="ECO:0000256" key="3">
    <source>
        <dbReference type="ARBA" id="ARBA00022729"/>
    </source>
</evidence>
<dbReference type="InterPro" id="IPR000719">
    <property type="entry name" value="Prot_kinase_dom"/>
</dbReference>
<keyword evidence="15" id="KW-1185">Reference proteome</keyword>
<dbReference type="Pfam" id="PF07714">
    <property type="entry name" value="PK_Tyr_Ser-Thr"/>
    <property type="match status" value="2"/>
</dbReference>
<evidence type="ECO:0000256" key="9">
    <source>
        <dbReference type="SAM" id="Phobius"/>
    </source>
</evidence>
<dbReference type="SUPFAM" id="SSF56112">
    <property type="entry name" value="Protein kinase-like (PK-like)"/>
    <property type="match status" value="1"/>
</dbReference>
<keyword evidence="4" id="KW-0677">Repeat</keyword>
<dbReference type="InterPro" id="IPR011009">
    <property type="entry name" value="Kinase-like_dom_sf"/>
</dbReference>
<feature type="transmembrane region" description="Helical" evidence="9">
    <location>
        <begin position="524"/>
        <end position="542"/>
    </location>
</feature>
<feature type="chain" id="PRO_5014576948" description="Gnk2-homologous domain-containing protein" evidence="10">
    <location>
        <begin position="21"/>
        <end position="544"/>
    </location>
</feature>
<dbReference type="HOGENOM" id="CLU_000288_35_6_1"/>
<evidence type="ECO:0000313" key="14">
    <source>
        <dbReference type="EnsemblPlants" id="KRH74552"/>
    </source>
</evidence>
<keyword evidence="3 10" id="KW-0732">Signal</keyword>
<dbReference type="GO" id="GO:0004674">
    <property type="term" value="F:protein serine/threonine kinase activity"/>
    <property type="evidence" value="ECO:0000318"/>
    <property type="project" value="GO_Central"/>
</dbReference>
<evidence type="ECO:0000256" key="4">
    <source>
        <dbReference type="ARBA" id="ARBA00022737"/>
    </source>
</evidence>
<evidence type="ECO:0000259" key="12">
    <source>
        <dbReference type="PROSITE" id="PS51473"/>
    </source>
</evidence>
<keyword evidence="6" id="KW-0418">Kinase</keyword>
<evidence type="ECO:0008006" key="16">
    <source>
        <dbReference type="Google" id="ProtNLM"/>
    </source>
</evidence>
<dbReference type="Gene3D" id="3.30.430.20">
    <property type="entry name" value="Gnk2 domain, C-X8-C-X2-C motif"/>
    <property type="match status" value="2"/>
</dbReference>
<name>I1J564_SOYBN</name>
<keyword evidence="8" id="KW-0675">Receptor</keyword>
<proteinExistence type="predicted"/>
<keyword evidence="7" id="KW-0067">ATP-binding</keyword>
<dbReference type="Gene3D" id="1.10.510.10">
    <property type="entry name" value="Transferase(Phosphotransferase) domain 1"/>
    <property type="match status" value="1"/>
</dbReference>
<reference evidence="13 14" key="1">
    <citation type="journal article" date="2010" name="Nature">
        <title>Genome sequence of the palaeopolyploid soybean.</title>
        <authorList>
            <person name="Schmutz J."/>
            <person name="Cannon S.B."/>
            <person name="Schlueter J."/>
            <person name="Ma J."/>
            <person name="Mitros T."/>
            <person name="Nelson W."/>
            <person name="Hyten D.L."/>
            <person name="Song Q."/>
            <person name="Thelen J.J."/>
            <person name="Cheng J."/>
            <person name="Xu D."/>
            <person name="Hellsten U."/>
            <person name="May G.D."/>
            <person name="Yu Y."/>
            <person name="Sakurai T."/>
            <person name="Umezawa T."/>
            <person name="Bhattacharyya M.K."/>
            <person name="Sandhu D."/>
            <person name="Valliyodan B."/>
            <person name="Lindquist E."/>
            <person name="Peto M."/>
            <person name="Grant D."/>
            <person name="Shu S."/>
            <person name="Goodstein D."/>
            <person name="Barry K."/>
            <person name="Futrell-Griggs M."/>
            <person name="Abernathy B."/>
            <person name="Du J."/>
            <person name="Tian Z."/>
            <person name="Zhu L."/>
            <person name="Gill N."/>
            <person name="Joshi T."/>
            <person name="Libault M."/>
            <person name="Sethuraman A."/>
            <person name="Zhang X.-C."/>
            <person name="Shinozaki K."/>
            <person name="Nguyen H.T."/>
            <person name="Wing R.A."/>
            <person name="Cregan P."/>
            <person name="Specht J."/>
            <person name="Grimwood J."/>
            <person name="Rokhsar D."/>
            <person name="Stacey G."/>
            <person name="Shoemaker R.C."/>
            <person name="Jackson S.A."/>
        </authorList>
    </citation>
    <scope>NUCLEOTIDE SEQUENCE [LARGE SCALE GENOMIC DNA]</scope>
    <source>
        <strain evidence="14">cv. Williams 82</strain>
        <tissue evidence="13">Callus</tissue>
    </source>
</reference>
<dbReference type="Gene3D" id="3.30.200.20">
    <property type="entry name" value="Phosphorylase Kinase, domain 1"/>
    <property type="match status" value="1"/>
</dbReference>
<dbReference type="InterPro" id="IPR002902">
    <property type="entry name" value="GNK2"/>
</dbReference>
<dbReference type="InParanoid" id="I1J564"/>
<dbReference type="eggNOG" id="ENOG502QVTV">
    <property type="taxonomic scope" value="Eukaryota"/>
</dbReference>
<dbReference type="STRING" id="3847.I1J564"/>
<evidence type="ECO:0000256" key="7">
    <source>
        <dbReference type="ARBA" id="ARBA00022840"/>
    </source>
</evidence>
<dbReference type="Pfam" id="PF01657">
    <property type="entry name" value="Stress-antifung"/>
    <property type="match status" value="1"/>
</dbReference>
<dbReference type="OMA" id="NHARTHK"/>
<evidence type="ECO:0000256" key="10">
    <source>
        <dbReference type="SAM" id="SignalP"/>
    </source>
</evidence>
<dbReference type="PROSITE" id="PS50011">
    <property type="entry name" value="PROTEIN_KINASE_DOM"/>
    <property type="match status" value="1"/>
</dbReference>
<dbReference type="InterPro" id="IPR038408">
    <property type="entry name" value="GNK2_sf"/>
</dbReference>
<keyword evidence="1" id="KW-0723">Serine/threonine-protein kinase</keyword>
<dbReference type="EnsemblPlants" id="KRH74552">
    <property type="protein sequence ID" value="KRH74552"/>
    <property type="gene ID" value="GLYMA_01G028000"/>
</dbReference>
<dbReference type="AlphaFoldDB" id="I1J564"/>
<dbReference type="SMR" id="I1J564"/>
<dbReference type="FunFam" id="1.10.510.10:FF:002952">
    <property type="match status" value="1"/>
</dbReference>
<evidence type="ECO:0000313" key="15">
    <source>
        <dbReference type="Proteomes" id="UP000008827"/>
    </source>
</evidence>
<evidence type="ECO:0000259" key="11">
    <source>
        <dbReference type="PROSITE" id="PS50011"/>
    </source>
</evidence>
<dbReference type="PANTHER" id="PTHR47973">
    <property type="entry name" value="CYSTEINE-RICH RECEPTOR-LIKE PROTEIN KINASE 3"/>
    <property type="match status" value="1"/>
</dbReference>
<evidence type="ECO:0000313" key="13">
    <source>
        <dbReference type="EMBL" id="KRH74552.1"/>
    </source>
</evidence>
<dbReference type="CDD" id="cd23509">
    <property type="entry name" value="Gnk2-like"/>
    <property type="match status" value="2"/>
</dbReference>
<dbReference type="Proteomes" id="UP000008827">
    <property type="component" value="Chromosome 1"/>
</dbReference>